<dbReference type="AlphaFoldDB" id="A0A0M0JFU1"/>
<sequence>MIKPANLKATASPAAILFVWRHIVAAQPNDAKPSPYAVVFDAATKIRKAGGTGPMPVTVLSGFLGAGKTTLLNHMLNNRAGYRIAIIVNDLAAVNVDAELARNGGMLQMEEKLVELTNGCICCTLREDLLSSLSSLALEQRFDHCIVESSGISEPLPVAETFTFRDKATAVSLNDVASLHNLVTVVDGASIFEQLNSMDTLVDRGWQDVEGDQRTVAHLLCDQIEFADLITINKCDLISEEQRGAVQAFLRRVNPDAEIICTRHSVLDPATLLAKGRFKLDKAEQHSQWLVEARVGEHTSESMEYGVTSFIFRAKRPFHPERLNAALGSRPREGALAGLLRLKGFAWLPTRPKQRAIIQVAGTIFTCVAGPPWVAAIPRKQWSQELVMKIQKDLMAAERDPTGSHTWDTMHGDRRSEMLCIGKFADEIIREAARAQMEACLLTEEEMAGGEKSWLALPDPFTAWEPMQGGPFTAWEPMQGGHSHVHDHSRCHGHVDAERKVRKASVPFSSFTSKKHVHEHRGHGSDDADAIRNEHAHEHGGHEHSEGCGHSHADCGHDHADGKEHGHEHTVS</sequence>
<dbReference type="OrthoDB" id="272672at2759"/>
<evidence type="ECO:0000256" key="5">
    <source>
        <dbReference type="ARBA" id="ARBA00049117"/>
    </source>
</evidence>
<dbReference type="CDD" id="cd03112">
    <property type="entry name" value="CobW-like"/>
    <property type="match status" value="1"/>
</dbReference>
<gene>
    <name evidence="9" type="ORF">Ctob_000547</name>
</gene>
<keyword evidence="3" id="KW-0143">Chaperone</keyword>
<evidence type="ECO:0000256" key="7">
    <source>
        <dbReference type="SAM" id="SignalP"/>
    </source>
</evidence>
<keyword evidence="10" id="KW-1185">Reference proteome</keyword>
<dbReference type="InterPro" id="IPR003495">
    <property type="entry name" value="CobW/HypB/UreG_nucleotide-bd"/>
</dbReference>
<feature type="region of interest" description="Disordered" evidence="6">
    <location>
        <begin position="537"/>
        <end position="572"/>
    </location>
</feature>
<evidence type="ECO:0000259" key="8">
    <source>
        <dbReference type="SMART" id="SM00833"/>
    </source>
</evidence>
<protein>
    <submittedName>
        <fullName evidence="9">Cobalamin synthesis protein p47k</fullName>
    </submittedName>
</protein>
<dbReference type="Pfam" id="PF02492">
    <property type="entry name" value="cobW"/>
    <property type="match status" value="1"/>
</dbReference>
<dbReference type="SUPFAM" id="SSF52540">
    <property type="entry name" value="P-loop containing nucleoside triphosphate hydrolases"/>
    <property type="match status" value="1"/>
</dbReference>
<dbReference type="Pfam" id="PF07683">
    <property type="entry name" value="CobW_C"/>
    <property type="match status" value="1"/>
</dbReference>
<dbReference type="GO" id="GO:0000166">
    <property type="term" value="F:nucleotide binding"/>
    <property type="evidence" value="ECO:0007669"/>
    <property type="project" value="UniProtKB-KW"/>
</dbReference>
<name>A0A0M0JFU1_9EUKA</name>
<organism evidence="9 10">
    <name type="scientific">Chrysochromulina tobinii</name>
    <dbReference type="NCBI Taxonomy" id="1460289"/>
    <lineage>
        <taxon>Eukaryota</taxon>
        <taxon>Haptista</taxon>
        <taxon>Haptophyta</taxon>
        <taxon>Prymnesiophyceae</taxon>
        <taxon>Prymnesiales</taxon>
        <taxon>Chrysochromulinaceae</taxon>
        <taxon>Chrysochromulina</taxon>
    </lineage>
</organism>
<evidence type="ECO:0000256" key="3">
    <source>
        <dbReference type="ARBA" id="ARBA00023186"/>
    </source>
</evidence>
<feature type="chain" id="PRO_5005601757" evidence="7">
    <location>
        <begin position="27"/>
        <end position="572"/>
    </location>
</feature>
<dbReference type="PANTHER" id="PTHR43603:SF1">
    <property type="entry name" value="ZINC-REGULATED GTPASE METALLOPROTEIN ACTIVATOR 1"/>
    <property type="match status" value="1"/>
</dbReference>
<dbReference type="InterPro" id="IPR027417">
    <property type="entry name" value="P-loop_NTPase"/>
</dbReference>
<dbReference type="PANTHER" id="PTHR43603">
    <property type="entry name" value="COBW DOMAIN-CONTAINING PROTEIN DDB_G0274527"/>
    <property type="match status" value="1"/>
</dbReference>
<accession>A0A0M0JFU1</accession>
<dbReference type="Proteomes" id="UP000037460">
    <property type="component" value="Unassembled WGS sequence"/>
</dbReference>
<evidence type="ECO:0000313" key="9">
    <source>
        <dbReference type="EMBL" id="KOO25242.1"/>
    </source>
</evidence>
<keyword evidence="1" id="KW-0547">Nucleotide-binding</keyword>
<dbReference type="EMBL" id="JWZX01003001">
    <property type="protein sequence ID" value="KOO25242.1"/>
    <property type="molecule type" value="Genomic_DNA"/>
</dbReference>
<dbReference type="InterPro" id="IPR011629">
    <property type="entry name" value="CobW-like_C"/>
</dbReference>
<dbReference type="Gene3D" id="3.30.1220.10">
    <property type="entry name" value="CobW-like, C-terminal domain"/>
    <property type="match status" value="1"/>
</dbReference>
<dbReference type="SMART" id="SM00833">
    <property type="entry name" value="CobW_C"/>
    <property type="match status" value="1"/>
</dbReference>
<comment type="catalytic activity">
    <reaction evidence="5">
        <text>GTP + H2O = GDP + phosphate + H(+)</text>
        <dbReference type="Rhea" id="RHEA:19669"/>
        <dbReference type="ChEBI" id="CHEBI:15377"/>
        <dbReference type="ChEBI" id="CHEBI:15378"/>
        <dbReference type="ChEBI" id="CHEBI:37565"/>
        <dbReference type="ChEBI" id="CHEBI:43474"/>
        <dbReference type="ChEBI" id="CHEBI:58189"/>
    </reaction>
    <physiologicalReaction direction="left-to-right" evidence="5">
        <dbReference type="Rhea" id="RHEA:19670"/>
    </physiologicalReaction>
</comment>
<evidence type="ECO:0000256" key="1">
    <source>
        <dbReference type="ARBA" id="ARBA00022741"/>
    </source>
</evidence>
<feature type="signal peptide" evidence="7">
    <location>
        <begin position="1"/>
        <end position="26"/>
    </location>
</feature>
<evidence type="ECO:0000256" key="2">
    <source>
        <dbReference type="ARBA" id="ARBA00022801"/>
    </source>
</evidence>
<dbReference type="InterPro" id="IPR036627">
    <property type="entry name" value="CobW-likC_sf"/>
</dbReference>
<evidence type="ECO:0000256" key="4">
    <source>
        <dbReference type="ARBA" id="ARBA00034320"/>
    </source>
</evidence>
<proteinExistence type="inferred from homology"/>
<keyword evidence="2" id="KW-0378">Hydrolase</keyword>
<dbReference type="GO" id="GO:0016787">
    <property type="term" value="F:hydrolase activity"/>
    <property type="evidence" value="ECO:0007669"/>
    <property type="project" value="UniProtKB-KW"/>
</dbReference>
<reference evidence="10" key="1">
    <citation type="journal article" date="2015" name="PLoS Genet.">
        <title>Genome Sequence and Transcriptome Analyses of Chrysochromulina tobin: Metabolic Tools for Enhanced Algal Fitness in the Prominent Order Prymnesiales (Haptophyceae).</title>
        <authorList>
            <person name="Hovde B.T."/>
            <person name="Deodato C.R."/>
            <person name="Hunsperger H.M."/>
            <person name="Ryken S.A."/>
            <person name="Yost W."/>
            <person name="Jha R.K."/>
            <person name="Patterson J."/>
            <person name="Monnat R.J. Jr."/>
            <person name="Barlow S.B."/>
            <person name="Starkenburg S.R."/>
            <person name="Cattolico R.A."/>
        </authorList>
    </citation>
    <scope>NUCLEOTIDE SEQUENCE</scope>
    <source>
        <strain evidence="10">CCMP291</strain>
    </source>
</reference>
<feature type="region of interest" description="Disordered" evidence="6">
    <location>
        <begin position="509"/>
        <end position="528"/>
    </location>
</feature>
<dbReference type="Gene3D" id="3.40.50.300">
    <property type="entry name" value="P-loop containing nucleotide triphosphate hydrolases"/>
    <property type="match status" value="1"/>
</dbReference>
<dbReference type="InterPro" id="IPR051927">
    <property type="entry name" value="Zn_Chap_cDPG_Synth"/>
</dbReference>
<comment type="similarity">
    <text evidence="4">Belongs to the SIMIBI class G3E GTPase family. ZNG1 subfamily.</text>
</comment>
<comment type="caution">
    <text evidence="9">The sequence shown here is derived from an EMBL/GenBank/DDBJ whole genome shotgun (WGS) entry which is preliminary data.</text>
</comment>
<feature type="domain" description="CobW C-terminal" evidence="8">
    <location>
        <begin position="307"/>
        <end position="441"/>
    </location>
</feature>
<evidence type="ECO:0000256" key="6">
    <source>
        <dbReference type="SAM" id="MobiDB-lite"/>
    </source>
</evidence>
<evidence type="ECO:0000313" key="10">
    <source>
        <dbReference type="Proteomes" id="UP000037460"/>
    </source>
</evidence>
<keyword evidence="7" id="KW-0732">Signal</keyword>